<keyword evidence="4" id="KW-1185">Reference proteome</keyword>
<dbReference type="Proteomes" id="UP001071230">
    <property type="component" value="Unassembled WGS sequence"/>
</dbReference>
<dbReference type="EMBL" id="LR746496">
    <property type="protein sequence ID" value="CAA7603159.1"/>
    <property type="molecule type" value="Genomic_DNA"/>
</dbReference>
<sequence>MSRKQKGVLGARAFFQIVYSILFSVVFLNLLAMGLIYLTQSFAVSLSVSLLTPLVEMTALILTGSGIWPLYRKHEFTRSVLVVGEDAEESKEVAKRFLSYANGRFSLVGLVHGLGEKEIGEIETEIEQLGGKVDIVAVSLSVAAQGRLVDYRIREHKEMLIVPDVLAVLLQSSDTRFVDDKRVAESANDRPFHQGSIGVIPNDRVVASVNPWKIATIRGKGFWYDSVSKA</sequence>
<protein>
    <submittedName>
        <fullName evidence="2">Uncharacterized protein</fullName>
    </submittedName>
</protein>
<keyword evidence="1" id="KW-0472">Membrane</keyword>
<evidence type="ECO:0000313" key="4">
    <source>
        <dbReference type="Proteomes" id="UP001071230"/>
    </source>
</evidence>
<feature type="transmembrane region" description="Helical" evidence="1">
    <location>
        <begin position="50"/>
        <end position="71"/>
    </location>
</feature>
<dbReference type="EMBL" id="CDGJ01000060">
    <property type="protein sequence ID" value="CEJ07613.1"/>
    <property type="molecule type" value="Genomic_DNA"/>
</dbReference>
<accession>A0A8S0WA57</accession>
<organism evidence="2">
    <name type="scientific">Acididesulfobacillus acetoxydans</name>
    <dbReference type="NCBI Taxonomy" id="1561005"/>
    <lineage>
        <taxon>Bacteria</taxon>
        <taxon>Bacillati</taxon>
        <taxon>Bacillota</taxon>
        <taxon>Clostridia</taxon>
        <taxon>Eubacteriales</taxon>
        <taxon>Peptococcaceae</taxon>
        <taxon>Acididesulfobacillus</taxon>
    </lineage>
</organism>
<reference evidence="2" key="2">
    <citation type="submission" date="2020-01" db="EMBL/GenBank/DDBJ databases">
        <authorList>
            <person name="Hornung B."/>
        </authorList>
    </citation>
    <scope>NUCLEOTIDE SEQUENCE</scope>
    <source>
        <strain evidence="2">PacBioINE</strain>
    </source>
</reference>
<feature type="transmembrane region" description="Helical" evidence="1">
    <location>
        <begin position="12"/>
        <end position="38"/>
    </location>
</feature>
<name>A0A8S0WA57_9FIRM</name>
<dbReference type="AlphaFoldDB" id="A0A8S0WA57"/>
<keyword evidence="1" id="KW-0812">Transmembrane</keyword>
<evidence type="ECO:0000313" key="2">
    <source>
        <dbReference type="EMBL" id="CAA7603159.1"/>
    </source>
</evidence>
<evidence type="ECO:0000313" key="3">
    <source>
        <dbReference type="EMBL" id="CEJ07613.1"/>
    </source>
</evidence>
<reference evidence="3" key="1">
    <citation type="submission" date="2014-11" db="EMBL/GenBank/DDBJ databases">
        <authorList>
            <person name="Hornung B.V."/>
        </authorList>
    </citation>
    <scope>NUCLEOTIDE SEQUENCE</scope>
    <source>
        <strain evidence="3">INE</strain>
    </source>
</reference>
<keyword evidence="1" id="KW-1133">Transmembrane helix</keyword>
<evidence type="ECO:0000256" key="1">
    <source>
        <dbReference type="SAM" id="Phobius"/>
    </source>
</evidence>
<dbReference type="KEGG" id="aacx:DEACI_3982"/>
<dbReference type="RefSeq" id="WP_240986418.1">
    <property type="nucleotide sequence ID" value="NZ_CDGJ01000060.1"/>
</dbReference>
<gene>
    <name evidence="3" type="ORF">DEACI_2079</name>
    <name evidence="2" type="ORF">DEACI_3982</name>
</gene>
<proteinExistence type="predicted"/>
<dbReference type="Proteomes" id="UP000836597">
    <property type="component" value="Chromosome"/>
</dbReference>